<dbReference type="EMBL" id="VFIY01000004">
    <property type="protein sequence ID" value="TPD63041.1"/>
    <property type="molecule type" value="Genomic_DNA"/>
</dbReference>
<keyword evidence="1" id="KW-0472">Membrane</keyword>
<name>A0A501PTK7_9PROT</name>
<dbReference type="Proteomes" id="UP000319148">
    <property type="component" value="Unassembled WGS sequence"/>
</dbReference>
<accession>A0A501PTK7</accession>
<dbReference type="AlphaFoldDB" id="A0A501PTK7"/>
<dbReference type="OrthoDB" id="6307929at2"/>
<evidence type="ECO:0000313" key="3">
    <source>
        <dbReference type="Proteomes" id="UP000319148"/>
    </source>
</evidence>
<protein>
    <submittedName>
        <fullName evidence="2">PepSY domain-containing protein</fullName>
    </submittedName>
</protein>
<dbReference type="Pfam" id="PF03929">
    <property type="entry name" value="PepSY_TM"/>
    <property type="match status" value="1"/>
</dbReference>
<evidence type="ECO:0000313" key="2">
    <source>
        <dbReference type="EMBL" id="TPD63041.1"/>
    </source>
</evidence>
<gene>
    <name evidence="2" type="ORF">FIV46_02890</name>
</gene>
<dbReference type="PANTHER" id="PTHR34219">
    <property type="entry name" value="IRON-REGULATED INNER MEMBRANE PROTEIN-RELATED"/>
    <property type="match status" value="1"/>
</dbReference>
<dbReference type="PANTHER" id="PTHR34219:SF8">
    <property type="entry name" value="PEPSY DOMAIN-CONTAINING PROTEIN"/>
    <property type="match status" value="1"/>
</dbReference>
<comment type="caution">
    <text evidence="2">The sequence shown here is derived from an EMBL/GenBank/DDBJ whole genome shotgun (WGS) entry which is preliminary data.</text>
</comment>
<keyword evidence="1" id="KW-1133">Transmembrane helix</keyword>
<feature type="transmembrane region" description="Helical" evidence="1">
    <location>
        <begin position="333"/>
        <end position="355"/>
    </location>
</feature>
<keyword evidence="3" id="KW-1185">Reference proteome</keyword>
<dbReference type="RefSeq" id="WP_139938291.1">
    <property type="nucleotide sequence ID" value="NZ_JBHSYP010000022.1"/>
</dbReference>
<dbReference type="InterPro" id="IPR005625">
    <property type="entry name" value="PepSY-ass_TM"/>
</dbReference>
<reference evidence="3" key="1">
    <citation type="submission" date="2019-06" db="EMBL/GenBank/DDBJ databases">
        <title>The complete genome of Emcibacter congregatus ZYLT.</title>
        <authorList>
            <person name="Zhao Z."/>
        </authorList>
    </citation>
    <scope>NUCLEOTIDE SEQUENCE [LARGE SCALE GENOMIC DNA]</scope>
    <source>
        <strain evidence="3">MCCC 1A06723</strain>
    </source>
</reference>
<organism evidence="2 3">
    <name type="scientific">Emcibacter nanhaiensis</name>
    <dbReference type="NCBI Taxonomy" id="1505037"/>
    <lineage>
        <taxon>Bacteria</taxon>
        <taxon>Pseudomonadati</taxon>
        <taxon>Pseudomonadota</taxon>
        <taxon>Alphaproteobacteria</taxon>
        <taxon>Emcibacterales</taxon>
        <taxon>Emcibacteraceae</taxon>
        <taxon>Emcibacter</taxon>
    </lineage>
</organism>
<feature type="transmembrane region" description="Helical" evidence="1">
    <location>
        <begin position="193"/>
        <end position="212"/>
    </location>
</feature>
<feature type="transmembrane region" description="Helical" evidence="1">
    <location>
        <begin position="12"/>
        <end position="32"/>
    </location>
</feature>
<feature type="transmembrane region" description="Helical" evidence="1">
    <location>
        <begin position="143"/>
        <end position="167"/>
    </location>
</feature>
<keyword evidence="1" id="KW-0812">Transmembrane</keyword>
<sequence>MRKRIFKLHSYMALAAMLPLLLITLTGALLVFKFEIDALLMPDSVTLDHPDRMRQDMNTLLSTINSAFPDYELGSWELFHDGYEADRIYLIRKGTDEWFKVYFDPFNGQVLSQPVGLYSDFTDWLLQLHYTLLLNDLLENHPLAGLLIVLGAALFMIFLGITGLIIYRKFWRKFFTFDWGPRTSNNMRQLHRLIGIWASPVLLILGITGGYFNLMEYLEEAGEQGAAPSLMTDRLYNDKLDLQTILEDSKKQIEGFHPTYLLMPYEPGLGITFYGEVPSSNPFASGYGSTVTYDSQSGELLHTYDIRDAGFCWNLVDSFRALHFGDFGGLVSKLVWCLVGIGLAGMTLTGFYMWVSRKTGKSRSRKTRAVTPPVSPPSG</sequence>
<proteinExistence type="predicted"/>
<evidence type="ECO:0000256" key="1">
    <source>
        <dbReference type="SAM" id="Phobius"/>
    </source>
</evidence>